<evidence type="ECO:0000256" key="2">
    <source>
        <dbReference type="ARBA" id="ARBA00023015"/>
    </source>
</evidence>
<dbReference type="KEGG" id="shm:Shewmr7_1903"/>
<dbReference type="Pfam" id="PF00126">
    <property type="entry name" value="HTH_1"/>
    <property type="match status" value="1"/>
</dbReference>
<dbReference type="GO" id="GO:0003700">
    <property type="term" value="F:DNA-binding transcription factor activity"/>
    <property type="evidence" value="ECO:0007669"/>
    <property type="project" value="InterPro"/>
</dbReference>
<accession>Q0HVG3</accession>
<evidence type="ECO:0000256" key="1">
    <source>
        <dbReference type="ARBA" id="ARBA00009437"/>
    </source>
</evidence>
<gene>
    <name evidence="6" type="ordered locus">Shewmr7_1903</name>
</gene>
<dbReference type="PROSITE" id="PS50931">
    <property type="entry name" value="HTH_LYSR"/>
    <property type="match status" value="1"/>
</dbReference>
<dbReference type="EMBL" id="CP000444">
    <property type="protein sequence ID" value="ABI42892.1"/>
    <property type="molecule type" value="Genomic_DNA"/>
</dbReference>
<dbReference type="InterPro" id="IPR036388">
    <property type="entry name" value="WH-like_DNA-bd_sf"/>
</dbReference>
<evidence type="ECO:0000313" key="6">
    <source>
        <dbReference type="EMBL" id="ABI42892.1"/>
    </source>
</evidence>
<dbReference type="InterPro" id="IPR050389">
    <property type="entry name" value="LysR-type_TF"/>
</dbReference>
<dbReference type="GO" id="GO:0003677">
    <property type="term" value="F:DNA binding"/>
    <property type="evidence" value="ECO:0007669"/>
    <property type="project" value="UniProtKB-KW"/>
</dbReference>
<sequence length="305" mass="35206">MRLNYNLLKPLSFLLETQSINDTATQLKTSSSAVSRTLKTLRHIFEDELLTRKNGKMELTTKAIALREKVSRIIEEIESLTENESFNPLMLTSNITIAMNASIAQWFAPLLIDHLAKNAPGIKLTIEDWSDATPQHICEHRVDYGIHYFPLNLSKNLVQKCGELDHFVVVCRTQHPLATQNIKLDHFRQFPLAVHVMKYWNEGQDHLSRYLKKLGVETNVALRTTHLSVLLKALENNDYLFPCSINLAKTLDTKFTYISSDSLSFAPLQQRNFGFLYDKTRSNDELIHWFHGEISELMRNQVRNH</sequence>
<name>Q0HVG3_SHESR</name>
<feature type="domain" description="HTH lysR-type" evidence="5">
    <location>
        <begin position="3"/>
        <end position="60"/>
    </location>
</feature>
<evidence type="ECO:0000256" key="4">
    <source>
        <dbReference type="ARBA" id="ARBA00023163"/>
    </source>
</evidence>
<dbReference type="PANTHER" id="PTHR30118:SF15">
    <property type="entry name" value="TRANSCRIPTIONAL REGULATORY PROTEIN"/>
    <property type="match status" value="1"/>
</dbReference>
<dbReference type="InterPro" id="IPR036390">
    <property type="entry name" value="WH_DNA-bd_sf"/>
</dbReference>
<dbReference type="HOGENOM" id="CLU_039613_39_2_6"/>
<keyword evidence="4" id="KW-0804">Transcription</keyword>
<reference evidence="6" key="1">
    <citation type="submission" date="2006-08" db="EMBL/GenBank/DDBJ databases">
        <title>Complete sequence of Chromosome1 of Shewanella sp. MR-7.</title>
        <authorList>
            <consortium name="US DOE Joint Genome Institute"/>
            <person name="Copeland A."/>
            <person name="Lucas S."/>
            <person name="Lapidus A."/>
            <person name="Barry K."/>
            <person name="Detter J.C."/>
            <person name="Glavina del Rio T."/>
            <person name="Hammon N."/>
            <person name="Israni S."/>
            <person name="Dalin E."/>
            <person name="Tice H."/>
            <person name="Pitluck S."/>
            <person name="Kiss H."/>
            <person name="Brettin T."/>
            <person name="Bruce D."/>
            <person name="Han C."/>
            <person name="Tapia R."/>
            <person name="Gilna P."/>
            <person name="Schmutz J."/>
            <person name="Larimer F."/>
            <person name="Land M."/>
            <person name="Hauser L."/>
            <person name="Kyrpides N."/>
            <person name="Mikhailova N."/>
            <person name="Nealson K."/>
            <person name="Konstantinidis K."/>
            <person name="Klappenbach J."/>
            <person name="Tiedje J."/>
            <person name="Richardson P."/>
        </authorList>
    </citation>
    <scope>NUCLEOTIDE SEQUENCE</scope>
    <source>
        <strain evidence="6">MR-7</strain>
    </source>
</reference>
<organism evidence="6">
    <name type="scientific">Shewanella sp. (strain MR-7)</name>
    <dbReference type="NCBI Taxonomy" id="60481"/>
    <lineage>
        <taxon>Bacteria</taxon>
        <taxon>Pseudomonadati</taxon>
        <taxon>Pseudomonadota</taxon>
        <taxon>Gammaproteobacteria</taxon>
        <taxon>Alteromonadales</taxon>
        <taxon>Shewanellaceae</taxon>
        <taxon>Shewanella</taxon>
    </lineage>
</organism>
<keyword evidence="3" id="KW-0238">DNA-binding</keyword>
<dbReference type="AlphaFoldDB" id="Q0HVG3"/>
<dbReference type="SUPFAM" id="SSF53850">
    <property type="entry name" value="Periplasmic binding protein-like II"/>
    <property type="match status" value="1"/>
</dbReference>
<dbReference type="PANTHER" id="PTHR30118">
    <property type="entry name" value="HTH-TYPE TRANSCRIPTIONAL REGULATOR LEUO-RELATED"/>
    <property type="match status" value="1"/>
</dbReference>
<dbReference type="SUPFAM" id="SSF46785">
    <property type="entry name" value="Winged helix' DNA-binding domain"/>
    <property type="match status" value="1"/>
</dbReference>
<dbReference type="Gene3D" id="3.40.190.10">
    <property type="entry name" value="Periplasmic binding protein-like II"/>
    <property type="match status" value="2"/>
</dbReference>
<proteinExistence type="inferred from homology"/>
<dbReference type="Pfam" id="PF03466">
    <property type="entry name" value="LysR_substrate"/>
    <property type="match status" value="1"/>
</dbReference>
<evidence type="ECO:0000256" key="3">
    <source>
        <dbReference type="ARBA" id="ARBA00023125"/>
    </source>
</evidence>
<dbReference type="InterPro" id="IPR005119">
    <property type="entry name" value="LysR_subst-bd"/>
</dbReference>
<dbReference type="Gene3D" id="1.10.10.10">
    <property type="entry name" value="Winged helix-like DNA-binding domain superfamily/Winged helix DNA-binding domain"/>
    <property type="match status" value="1"/>
</dbReference>
<comment type="similarity">
    <text evidence="1">Belongs to the LysR transcriptional regulatory family.</text>
</comment>
<protein>
    <submittedName>
        <fullName evidence="6">Transcriptional regulator, LysR family</fullName>
    </submittedName>
</protein>
<evidence type="ECO:0000259" key="5">
    <source>
        <dbReference type="PROSITE" id="PS50931"/>
    </source>
</evidence>
<dbReference type="InterPro" id="IPR000847">
    <property type="entry name" value="LysR_HTH_N"/>
</dbReference>
<keyword evidence="2" id="KW-0805">Transcription regulation</keyword>